<evidence type="ECO:0000259" key="1">
    <source>
        <dbReference type="PROSITE" id="PS51832"/>
    </source>
</evidence>
<dbReference type="CDD" id="cd00077">
    <property type="entry name" value="HDc"/>
    <property type="match status" value="2"/>
</dbReference>
<dbReference type="SMART" id="SM00471">
    <property type="entry name" value="HDc"/>
    <property type="match status" value="2"/>
</dbReference>
<proteinExistence type="predicted"/>
<dbReference type="PROSITE" id="PS51832">
    <property type="entry name" value="HD_GYP"/>
    <property type="match status" value="1"/>
</dbReference>
<dbReference type="GO" id="GO:0008081">
    <property type="term" value="F:phosphoric diester hydrolase activity"/>
    <property type="evidence" value="ECO:0007669"/>
    <property type="project" value="UniProtKB-ARBA"/>
</dbReference>
<dbReference type="OrthoDB" id="9764808at2"/>
<keyword evidence="3" id="KW-1185">Reference proteome</keyword>
<evidence type="ECO:0000313" key="3">
    <source>
        <dbReference type="Proteomes" id="UP000302163"/>
    </source>
</evidence>
<dbReference type="PANTHER" id="PTHR43155:SF1">
    <property type="entry name" value="3'3'-CGAMP-SPECIFIC PHOSPHODIESTERASE 1"/>
    <property type="match status" value="1"/>
</dbReference>
<dbReference type="EMBL" id="CP040428">
    <property type="protein sequence ID" value="QCT19104.1"/>
    <property type="molecule type" value="Genomic_DNA"/>
</dbReference>
<reference evidence="2 3" key="1">
    <citation type="submission" date="2019-05" db="EMBL/GenBank/DDBJ databases">
        <title>Complete genome sequence of Izhakiella calystegiae KSNA2, an endophyte isolated from beach morning glory (Calystegia soldanella).</title>
        <authorList>
            <person name="Jiang L."/>
            <person name="Jeong J.C."/>
            <person name="Kim C.Y."/>
            <person name="Kim D.H."/>
            <person name="Kim S.W."/>
            <person name="Lee j."/>
        </authorList>
    </citation>
    <scope>NUCLEOTIDE SEQUENCE [LARGE SCALE GENOMIC DNA]</scope>
    <source>
        <strain evidence="2 3">KSNA2</strain>
    </source>
</reference>
<dbReference type="SUPFAM" id="SSF109604">
    <property type="entry name" value="HD-domain/PDEase-like"/>
    <property type="match status" value="2"/>
</dbReference>
<dbReference type="Gene3D" id="1.10.3210.10">
    <property type="entry name" value="Hypothetical protein af1432"/>
    <property type="match status" value="2"/>
</dbReference>
<dbReference type="InterPro" id="IPR037522">
    <property type="entry name" value="HD_GYP_dom"/>
</dbReference>
<dbReference type="NCBIfam" id="TIGR00277">
    <property type="entry name" value="HDIG"/>
    <property type="match status" value="1"/>
</dbReference>
<dbReference type="RefSeq" id="WP_138094993.1">
    <property type="nucleotide sequence ID" value="NZ_CP040428.1"/>
</dbReference>
<dbReference type="InterPro" id="IPR006675">
    <property type="entry name" value="HDIG_dom"/>
</dbReference>
<protein>
    <submittedName>
        <fullName evidence="2">HD domain-containing protein</fullName>
    </submittedName>
</protein>
<dbReference type="Proteomes" id="UP000302163">
    <property type="component" value="Chromosome"/>
</dbReference>
<feature type="domain" description="HD-GYP" evidence="1">
    <location>
        <begin position="204"/>
        <end position="398"/>
    </location>
</feature>
<dbReference type="Pfam" id="PF13487">
    <property type="entry name" value="HD_5"/>
    <property type="match status" value="1"/>
</dbReference>
<dbReference type="InterPro" id="IPR003607">
    <property type="entry name" value="HD/PDEase_dom"/>
</dbReference>
<sequence length="398" mass="45496">MIISLQDAINLLNIIIEPIFPDLASHMQRTTYISLSLARALELPEDRVRNIYLAASIHDIGLLAKKQREITADNLSNENLMFHHEEIGEAMVAGISFPPEVQSMIRHHHIHWNSQHPDEYPLDNHIIHMADEFDLYLRKCPKDFIVNADEIINDFLMAHSDYPPELIVTLRKLSQRDAFWFRLESQRLHSVLKRITPVANMLMDSQDFLEFCLLISRIVDKYSSFTMTHSTSVSNVSCKIANLMGFSLHDQTEIAIAGYLHDIGKVHIPLAVLEKEGRLTDNEYALIRKHSYKTLEILALIKPLKRITPWAVNHHERLDGGGYPFGLTARDLDLPSRIMAVADVFTALTENRPYRQGMAAQKALTILEEEVAGNKLDGDVVDIVKRHLDDVYQCVLRV</sequence>
<accession>A0A4P8YHQ5</accession>
<gene>
    <name evidence="2" type="ORF">FEM41_05260</name>
</gene>
<evidence type="ECO:0000313" key="2">
    <source>
        <dbReference type="EMBL" id="QCT19104.1"/>
    </source>
</evidence>
<dbReference type="PANTHER" id="PTHR43155">
    <property type="entry name" value="CYCLIC DI-GMP PHOSPHODIESTERASE PA4108-RELATED"/>
    <property type="match status" value="1"/>
</dbReference>
<dbReference type="AlphaFoldDB" id="A0A4P8YHQ5"/>
<dbReference type="InterPro" id="IPR006674">
    <property type="entry name" value="HD_domain"/>
</dbReference>
<dbReference type="KEGG" id="izh:FEM41_05260"/>
<organism evidence="2 3">
    <name type="scientific">Jejubacter calystegiae</name>
    <dbReference type="NCBI Taxonomy" id="2579935"/>
    <lineage>
        <taxon>Bacteria</taxon>
        <taxon>Pseudomonadati</taxon>
        <taxon>Pseudomonadota</taxon>
        <taxon>Gammaproteobacteria</taxon>
        <taxon>Enterobacterales</taxon>
        <taxon>Enterobacteriaceae</taxon>
        <taxon>Jejubacter</taxon>
    </lineage>
</organism>
<name>A0A4P8YHQ5_9ENTR</name>
<dbReference type="Pfam" id="PF01966">
    <property type="entry name" value="HD"/>
    <property type="match status" value="1"/>
</dbReference>